<feature type="compositionally biased region" description="Low complexity" evidence="1">
    <location>
        <begin position="322"/>
        <end position="333"/>
    </location>
</feature>
<feature type="compositionally biased region" description="Low complexity" evidence="1">
    <location>
        <begin position="285"/>
        <end position="311"/>
    </location>
</feature>
<dbReference type="SUPFAM" id="SSF64268">
    <property type="entry name" value="PX domain"/>
    <property type="match status" value="1"/>
</dbReference>
<feature type="compositionally biased region" description="Low complexity" evidence="1">
    <location>
        <begin position="12"/>
        <end position="21"/>
    </location>
</feature>
<dbReference type="InterPro" id="IPR047168">
    <property type="entry name" value="LEC1-like"/>
</dbReference>
<dbReference type="PANTHER" id="PTHR47185:SF1">
    <property type="entry name" value="PX DOMAIN-CONTAINING PROTEIN YPR097W"/>
    <property type="match status" value="1"/>
</dbReference>
<sequence length="952" mass="108188">MAQDSSVGATGGDDTAAAIATVQDPVPAQDIKELPIRTTSFGSTPRPGHTLTGKQEHYLKRELISKQVKWEINELNSPTALQRFGAPFRSEHGEVPPQESELPILRFIFVHHVRDFPFLDKAREKEFWQDRLQVFLESFAGKRVSSSEDRLEETKRRKLAIKAQKLVELMMVSGIGTSSGFEERIRFSEIEIVDSNAIETGVMHTIPEGNYINGWDVNVAGVRVVSVKRNIRQHKHAEFLLRIKQKGELEYFVGRRYGDFAKLYKRLKTELPGRILPPLPRKNKSSTTTSGLWTSWSNADDSDASSVSSGSTRMTGAPPPSGGVSSLLSASVSRQRPGSTRSFRSKESSRPSVDSKLSPGPAADKKNAGDESVVLWRESQRVSLRSFLRSLLHNPRIAHTKAMQEFLSGEPITPTDDDVDDIMRRKALDEKRIEEQKKFYEIARKRAAELDEYMEQFRRDIVERNGLTMLFKEVKEKSTIQDLSLQYQKFAEWLRIEVAAVIYHLFLAEDNSPELFAQAKRIHSLIPYSVLKNVIRIANPAAVMSGVLDIFLAQPFGTRSLMQRIFSLTLNDGIKSFQKSIDALTSKIADPIFADKLKWYTDADEELKASIRLEAEEENIDLIVAILRSDRIEPQLTGDQVQRLFNAYVAFNNAVENVDEELKQGAQLFSYLKQLLKLCTRQRDKAMMLKLIEEPVTLYLFRDLFTIFYEPLVRVYKSANVYNSVTDFAVFIDDMIKVVEKCREQDASADPNQTVQAFIDLCQRHEHNFYKFVHEVHTHDNGLFTQLMGWIEGILEFLRHGPKNGTLNVNALFEGGVSGDVLDKNKAIEEINALISWQEARKKWHHDKTRQKMAAEGQAPSSVGAVGIHFESSDFGLDGQDLQDMAYDMDDESEADAEEEDELDPIQAERRRRAKKQDRLRRSAGEPTKPPISEIHQLHDNFLVMLRDVLAN</sequence>
<reference evidence="4" key="1">
    <citation type="submission" date="2024-06" db="EMBL/GenBank/DDBJ databases">
        <title>Draft Genome Sequences of Epichloe bromicola Strains Isolated from Elymus ciliaris.</title>
        <authorList>
            <consortium name="Epichloe bromicola genome sequencing consortium"/>
            <person name="Miura A."/>
            <person name="Imano S."/>
            <person name="Ashida A."/>
            <person name="Sato I."/>
            <person name="Chiba S."/>
            <person name="Tanaka A."/>
            <person name="Camagna M."/>
            <person name="Takemoto D."/>
        </authorList>
    </citation>
    <scope>NUCLEOTIDE SEQUENCE [LARGE SCALE GENOMIC DNA]</scope>
    <source>
        <strain evidence="4">DP</strain>
    </source>
</reference>
<dbReference type="CDD" id="cd06869">
    <property type="entry name" value="PX_UP2_fungi"/>
    <property type="match status" value="1"/>
</dbReference>
<evidence type="ECO:0000313" key="3">
    <source>
        <dbReference type="EMBL" id="GAB0133192.1"/>
    </source>
</evidence>
<evidence type="ECO:0000313" key="4">
    <source>
        <dbReference type="Proteomes" id="UP001562357"/>
    </source>
</evidence>
<dbReference type="SMART" id="SM00312">
    <property type="entry name" value="PX"/>
    <property type="match status" value="1"/>
</dbReference>
<dbReference type="Pfam" id="PF12828">
    <property type="entry name" value="PXB"/>
    <property type="match status" value="1"/>
</dbReference>
<keyword evidence="4" id="KW-1185">Reference proteome</keyword>
<feature type="compositionally biased region" description="Acidic residues" evidence="1">
    <location>
        <begin position="889"/>
        <end position="904"/>
    </location>
</feature>
<dbReference type="Proteomes" id="UP001562357">
    <property type="component" value="Unassembled WGS sequence"/>
</dbReference>
<dbReference type="EMBL" id="BAAFGZ010000037">
    <property type="protein sequence ID" value="GAB0133192.1"/>
    <property type="molecule type" value="Genomic_DNA"/>
</dbReference>
<accession>A0ABQ0CIT8</accession>
<feature type="region of interest" description="Disordered" evidence="1">
    <location>
        <begin position="274"/>
        <end position="371"/>
    </location>
</feature>
<dbReference type="InterPro" id="IPR036871">
    <property type="entry name" value="PX_dom_sf"/>
</dbReference>
<name>A0ABQ0CIT8_9HYPO</name>
<dbReference type="Pfam" id="PF00787">
    <property type="entry name" value="PX"/>
    <property type="match status" value="1"/>
</dbReference>
<dbReference type="Pfam" id="PF12825">
    <property type="entry name" value="DUF3818"/>
    <property type="match status" value="1"/>
</dbReference>
<dbReference type="InterPro" id="IPR024554">
    <property type="entry name" value="LEC1-like_C"/>
</dbReference>
<evidence type="ECO:0000256" key="1">
    <source>
        <dbReference type="SAM" id="MobiDB-lite"/>
    </source>
</evidence>
<evidence type="ECO:0000259" key="2">
    <source>
        <dbReference type="PROSITE" id="PS50195"/>
    </source>
</evidence>
<dbReference type="Gene3D" id="3.30.1520.10">
    <property type="entry name" value="Phox-like domain"/>
    <property type="match status" value="1"/>
</dbReference>
<feature type="domain" description="PX" evidence="2">
    <location>
        <begin position="217"/>
        <end position="414"/>
    </location>
</feature>
<gene>
    <name evidence="3" type="primary">g1605</name>
    <name evidence="3" type="ORF">EsDP_00001605</name>
</gene>
<organism evidence="3 4">
    <name type="scientific">Epichloe bromicola</name>
    <dbReference type="NCBI Taxonomy" id="79588"/>
    <lineage>
        <taxon>Eukaryota</taxon>
        <taxon>Fungi</taxon>
        <taxon>Dikarya</taxon>
        <taxon>Ascomycota</taxon>
        <taxon>Pezizomycotina</taxon>
        <taxon>Sordariomycetes</taxon>
        <taxon>Hypocreomycetidae</taxon>
        <taxon>Hypocreales</taxon>
        <taxon>Clavicipitaceae</taxon>
        <taxon>Epichloe</taxon>
    </lineage>
</organism>
<dbReference type="InterPro" id="IPR001683">
    <property type="entry name" value="PX_dom"/>
</dbReference>
<protein>
    <recommendedName>
        <fullName evidence="2">PX domain-containing protein</fullName>
    </recommendedName>
</protein>
<comment type="caution">
    <text evidence="3">The sequence shown here is derived from an EMBL/GenBank/DDBJ whole genome shotgun (WGS) entry which is preliminary data.</text>
</comment>
<proteinExistence type="predicted"/>
<feature type="region of interest" description="Disordered" evidence="1">
    <location>
        <begin position="1"/>
        <end position="28"/>
    </location>
</feature>
<dbReference type="PROSITE" id="PS50195">
    <property type="entry name" value="PX"/>
    <property type="match status" value="1"/>
</dbReference>
<feature type="compositionally biased region" description="Basic residues" evidence="1">
    <location>
        <begin position="910"/>
        <end position="919"/>
    </location>
</feature>
<dbReference type="PANTHER" id="PTHR47185">
    <property type="entry name" value="PX DOMAIN-CONTAINING PROTEIN YPR097W"/>
    <property type="match status" value="1"/>
</dbReference>
<feature type="region of interest" description="Disordered" evidence="1">
    <location>
        <begin position="889"/>
        <end position="937"/>
    </location>
</feature>
<dbReference type="InterPro" id="IPR024555">
    <property type="entry name" value="PX-associated"/>
</dbReference>